<dbReference type="Pfam" id="PF13380">
    <property type="entry name" value="CoA_binding_2"/>
    <property type="match status" value="1"/>
</dbReference>
<dbReference type="OrthoDB" id="4966at2759"/>
<dbReference type="VEuPathDB" id="FungiDB:FOXG_07050"/>
<feature type="domain" description="CoA-binding" evidence="10">
    <location>
        <begin position="17"/>
        <end position="84"/>
    </location>
</feature>
<evidence type="ECO:0000256" key="4">
    <source>
        <dbReference type="ARBA" id="ARBA00012715"/>
    </source>
</evidence>
<proteinExistence type="inferred from homology"/>
<dbReference type="InterPro" id="IPR001474">
    <property type="entry name" value="GTP_CycHdrlase_I"/>
</dbReference>
<evidence type="ECO:0000256" key="2">
    <source>
        <dbReference type="ARBA" id="ARBA00005080"/>
    </source>
</evidence>
<evidence type="ECO:0000313" key="12">
    <source>
        <dbReference type="Proteomes" id="UP000219369"/>
    </source>
</evidence>
<dbReference type="InterPro" id="IPR036291">
    <property type="entry name" value="NAD(P)-bd_dom_sf"/>
</dbReference>
<dbReference type="UniPathway" id="UPA00848">
    <property type="reaction ID" value="UER00151"/>
</dbReference>
<gene>
    <name evidence="11" type="ORF">FRV6_00998</name>
</gene>
<dbReference type="Gene3D" id="1.10.286.10">
    <property type="match status" value="1"/>
</dbReference>
<dbReference type="VEuPathDB" id="FungiDB:FOXG_22344"/>
<dbReference type="FunFam" id="3.30.1130.10:FF:000001">
    <property type="entry name" value="GTP cyclohydrolase 1"/>
    <property type="match status" value="1"/>
</dbReference>
<dbReference type="VEuPathDB" id="FungiDB:FOC4_g10012419"/>
<evidence type="ECO:0000256" key="1">
    <source>
        <dbReference type="ARBA" id="ARBA00001052"/>
    </source>
</evidence>
<evidence type="ECO:0000313" key="11">
    <source>
        <dbReference type="EMBL" id="SCO76786.1"/>
    </source>
</evidence>
<protein>
    <recommendedName>
        <fullName evidence="5">GTP cyclohydrolase 1</fullName>
        <ecNumber evidence="4">3.5.4.16</ecNumber>
    </recommendedName>
    <alternativeName>
        <fullName evidence="8">GTP cyclohydrolase I</fullName>
    </alternativeName>
</protein>
<organism evidence="11 12">
    <name type="scientific">Fusarium oxysporum</name>
    <name type="common">Fusarium vascular wilt</name>
    <dbReference type="NCBI Taxonomy" id="5507"/>
    <lineage>
        <taxon>Eukaryota</taxon>
        <taxon>Fungi</taxon>
        <taxon>Dikarya</taxon>
        <taxon>Ascomycota</taxon>
        <taxon>Pezizomycotina</taxon>
        <taxon>Sordariomycetes</taxon>
        <taxon>Hypocreomycetidae</taxon>
        <taxon>Hypocreales</taxon>
        <taxon>Nectriaceae</taxon>
        <taxon>Fusarium</taxon>
        <taxon>Fusarium oxysporum species complex</taxon>
    </lineage>
</organism>
<keyword evidence="6 11" id="KW-0378">Hydrolase</keyword>
<dbReference type="VEuPathDB" id="FungiDB:HZS61_006383"/>
<dbReference type="VEuPathDB" id="FungiDB:FOIG_03848"/>
<dbReference type="SUPFAM" id="SSF55620">
    <property type="entry name" value="Tetrahydrobiopterin biosynthesis enzymes-like"/>
    <property type="match status" value="1"/>
</dbReference>
<dbReference type="Proteomes" id="UP000219369">
    <property type="component" value="Unassembled WGS sequence"/>
</dbReference>
<evidence type="ECO:0000259" key="9">
    <source>
        <dbReference type="Pfam" id="PF01227"/>
    </source>
</evidence>
<dbReference type="VEuPathDB" id="FungiDB:HZS61_007665"/>
<dbReference type="EMBL" id="FMJY01000001">
    <property type="protein sequence ID" value="SCO76786.1"/>
    <property type="molecule type" value="Genomic_DNA"/>
</dbReference>
<dbReference type="PROSITE" id="PS00860">
    <property type="entry name" value="GTP_CYCLOHYDROL_1_2"/>
    <property type="match status" value="1"/>
</dbReference>
<dbReference type="Pfam" id="PF01227">
    <property type="entry name" value="GTP_cyclohydroI"/>
    <property type="match status" value="1"/>
</dbReference>
<dbReference type="VEuPathDB" id="FungiDB:FOC1_g10010258"/>
<accession>A0A2H3SJZ9</accession>
<name>A0A2H3SJZ9_FUSOX</name>
<dbReference type="GO" id="GO:0003934">
    <property type="term" value="F:GTP cyclohydrolase I activity"/>
    <property type="evidence" value="ECO:0007669"/>
    <property type="project" value="UniProtKB-EC"/>
</dbReference>
<dbReference type="GO" id="GO:0006729">
    <property type="term" value="P:tetrahydrobiopterin biosynthetic process"/>
    <property type="evidence" value="ECO:0007669"/>
    <property type="project" value="TreeGrafter"/>
</dbReference>
<sequence length="358" mass="39110">MSTEANVRNFFASSASAAVGASSNPANFDHRVCAWYLYLYHDLPITPINPGSATLSALEKDHPTVPSVAALPNPKQTSITVITPLGNPLGAPGGKGAKDPIRVAAACVDQNVMMFLLADLILWIRKWGSIPAEVVIAPWYPEAVAEAINTLAQQGNLFKIEVEAAQRLRDGVEDLLRQMVAQLGGINTRLRTFEGSVNRMEATVAGQECIGEEPGRDGLLDTPSRYAKALLFLTKGYHINVEDTVNNALFNEGYNKMMHIGYIPSNTVIGLSKIPRVAEVFSRRLQIQERLTKQVAHAIMDILRPQGVAVVMESSHLCMVMRGVEKTSATTLTSCMLGCFEQKSKTRNEFMHYGGVNR</sequence>
<dbReference type="VEuPathDB" id="FungiDB:FOMG_19723"/>
<dbReference type="GO" id="GO:0005525">
    <property type="term" value="F:GTP binding"/>
    <property type="evidence" value="ECO:0007669"/>
    <property type="project" value="TreeGrafter"/>
</dbReference>
<evidence type="ECO:0000256" key="7">
    <source>
        <dbReference type="ARBA" id="ARBA00022909"/>
    </source>
</evidence>
<dbReference type="VEuPathDB" id="FungiDB:FOMG_04302"/>
<dbReference type="SUPFAM" id="SSF51735">
    <property type="entry name" value="NAD(P)-binding Rossmann-fold domains"/>
    <property type="match status" value="1"/>
</dbReference>
<dbReference type="VEuPathDB" id="FungiDB:FOZG_04209"/>
<dbReference type="Gene3D" id="3.30.1130.10">
    <property type="match status" value="1"/>
</dbReference>
<dbReference type="InterPro" id="IPR043133">
    <property type="entry name" value="GTP-CH-I_C/QueF"/>
</dbReference>
<evidence type="ECO:0000256" key="8">
    <source>
        <dbReference type="ARBA" id="ARBA00030854"/>
    </source>
</evidence>
<dbReference type="VEuPathDB" id="FungiDB:FOC1_g10014679"/>
<dbReference type="VEuPathDB" id="FungiDB:FOC4_g10002395"/>
<dbReference type="GO" id="GO:0046654">
    <property type="term" value="P:tetrahydrofolate biosynthetic process"/>
    <property type="evidence" value="ECO:0007669"/>
    <property type="project" value="InterPro"/>
</dbReference>
<evidence type="ECO:0000256" key="3">
    <source>
        <dbReference type="ARBA" id="ARBA00008085"/>
    </source>
</evidence>
<dbReference type="InterPro" id="IPR003781">
    <property type="entry name" value="CoA-bd"/>
</dbReference>
<dbReference type="VEuPathDB" id="FungiDB:FOZG_06766"/>
<dbReference type="VEuPathDB" id="FungiDB:FOIG_08181"/>
<reference evidence="12" key="1">
    <citation type="submission" date="2016-09" db="EMBL/GenBank/DDBJ databases">
        <authorList>
            <person name="Guldener U."/>
        </authorList>
    </citation>
    <scope>NUCLEOTIDE SEQUENCE [LARGE SCALE GENOMIC DNA]</scope>
    <source>
        <strain evidence="12">V64-1</strain>
    </source>
</reference>
<dbReference type="GO" id="GO:0005737">
    <property type="term" value="C:cytoplasm"/>
    <property type="evidence" value="ECO:0007669"/>
    <property type="project" value="TreeGrafter"/>
</dbReference>
<comment type="catalytic activity">
    <reaction evidence="1">
        <text>GTP + H2O = 7,8-dihydroneopterin 3'-triphosphate + formate + H(+)</text>
        <dbReference type="Rhea" id="RHEA:17473"/>
        <dbReference type="ChEBI" id="CHEBI:15377"/>
        <dbReference type="ChEBI" id="CHEBI:15378"/>
        <dbReference type="ChEBI" id="CHEBI:15740"/>
        <dbReference type="ChEBI" id="CHEBI:37565"/>
        <dbReference type="ChEBI" id="CHEBI:58462"/>
        <dbReference type="EC" id="3.5.4.16"/>
    </reaction>
</comment>
<dbReference type="GO" id="GO:0008270">
    <property type="term" value="F:zinc ion binding"/>
    <property type="evidence" value="ECO:0007669"/>
    <property type="project" value="TreeGrafter"/>
</dbReference>
<keyword evidence="7" id="KW-0289">Folate biosynthesis</keyword>
<dbReference type="InterPro" id="IPR020602">
    <property type="entry name" value="GTP_CycHdrlase_I_dom"/>
</dbReference>
<dbReference type="InterPro" id="IPR043134">
    <property type="entry name" value="GTP-CH-I_N"/>
</dbReference>
<comment type="pathway">
    <text evidence="2">Cofactor biosynthesis; 7,8-dihydroneopterin triphosphate biosynthesis; 7,8-dihydroneopterin triphosphate from GTP: step 1/1.</text>
</comment>
<dbReference type="VEuPathDB" id="FungiDB:HZS61_012870"/>
<dbReference type="PANTHER" id="PTHR11109:SF7">
    <property type="entry name" value="GTP CYCLOHYDROLASE 1"/>
    <property type="match status" value="1"/>
</dbReference>
<evidence type="ECO:0000256" key="5">
    <source>
        <dbReference type="ARBA" id="ARBA00017272"/>
    </source>
</evidence>
<dbReference type="InterPro" id="IPR018234">
    <property type="entry name" value="GTP_CycHdrlase_I_CS"/>
</dbReference>
<evidence type="ECO:0000259" key="10">
    <source>
        <dbReference type="Pfam" id="PF13380"/>
    </source>
</evidence>
<dbReference type="PANTHER" id="PTHR11109">
    <property type="entry name" value="GTP CYCLOHYDROLASE I"/>
    <property type="match status" value="1"/>
</dbReference>
<evidence type="ECO:0000256" key="6">
    <source>
        <dbReference type="ARBA" id="ARBA00022801"/>
    </source>
</evidence>
<dbReference type="GO" id="GO:0046656">
    <property type="term" value="P:folic acid biosynthetic process"/>
    <property type="evidence" value="ECO:0007669"/>
    <property type="project" value="UniProtKB-KW"/>
</dbReference>
<dbReference type="EC" id="3.5.4.16" evidence="4"/>
<comment type="similarity">
    <text evidence="3">Belongs to the GTP cyclohydrolase I family.</text>
</comment>
<feature type="domain" description="GTP cyclohydrolase I" evidence="9">
    <location>
        <begin position="257"/>
        <end position="352"/>
    </location>
</feature>
<dbReference type="Gene3D" id="3.40.50.720">
    <property type="entry name" value="NAD(P)-binding Rossmann-like Domain"/>
    <property type="match status" value="1"/>
</dbReference>
<dbReference type="AlphaFoldDB" id="A0A2H3SJZ9"/>